<dbReference type="Pfam" id="PF13478">
    <property type="entry name" value="XdhC_C"/>
    <property type="match status" value="1"/>
</dbReference>
<dbReference type="InterPro" id="IPR027051">
    <property type="entry name" value="XdhC_Rossmann_dom"/>
</dbReference>
<dbReference type="InterPro" id="IPR052698">
    <property type="entry name" value="MoCofactor_Util/Proc"/>
</dbReference>
<dbReference type="InterPro" id="IPR003777">
    <property type="entry name" value="XdhC_CoxI"/>
</dbReference>
<gene>
    <name evidence="3" type="ORF">GCM10010862_29320</name>
</gene>
<evidence type="ECO:0000313" key="3">
    <source>
        <dbReference type="EMBL" id="GLQ55673.1"/>
    </source>
</evidence>
<dbReference type="EMBL" id="BSNS01000012">
    <property type="protein sequence ID" value="GLQ55673.1"/>
    <property type="molecule type" value="Genomic_DNA"/>
</dbReference>
<comment type="caution">
    <text evidence="3">The sequence shown here is derived from an EMBL/GenBank/DDBJ whole genome shotgun (WGS) entry which is preliminary data.</text>
</comment>
<feature type="domain" description="XdhC Rossmann" evidence="2">
    <location>
        <begin position="120"/>
        <end position="261"/>
    </location>
</feature>
<evidence type="ECO:0000259" key="2">
    <source>
        <dbReference type="Pfam" id="PF13478"/>
    </source>
</evidence>
<accession>A0ABQ5W7D3</accession>
<dbReference type="PANTHER" id="PTHR30388">
    <property type="entry name" value="ALDEHYDE OXIDOREDUCTASE MOLYBDENUM COFACTOR ASSEMBLY PROTEIN"/>
    <property type="match status" value="1"/>
</dbReference>
<dbReference type="RefSeq" id="WP_284341091.1">
    <property type="nucleotide sequence ID" value="NZ_BSNS01000012.1"/>
</dbReference>
<name>A0ABQ5W7D3_9HYPH</name>
<sequence>MTRLVPDVATFLSREPVAIVAELTTVRGSSPRAQGTFMLVGAESIFGTIGGGALEYLVIAHARRLIAARRASEVMDVPLGPEIGQCCGGRVGVSLRHVTPDLARELSARLAAEEAERPHVYVFGAGHVGRALARCLALLPVKTHVVDTRREELSDLPENVSTHASAMPEAVVRSAPRGSAYVILTHDHALDFLIAAEALNRTDAPYVGMVGSRTKRARFAKWFLSEGGDLPALDRLTLPIGQMGIGDKRPEVIAALAAAEIMVHIGRREVSGASRPATIESGAVDGR</sequence>
<dbReference type="PANTHER" id="PTHR30388:SF6">
    <property type="entry name" value="XANTHINE DEHYDROGENASE SUBUNIT A-RELATED"/>
    <property type="match status" value="1"/>
</dbReference>
<evidence type="ECO:0000259" key="1">
    <source>
        <dbReference type="Pfam" id="PF02625"/>
    </source>
</evidence>
<dbReference type="Gene3D" id="3.40.50.720">
    <property type="entry name" value="NAD(P)-binding Rossmann-like Domain"/>
    <property type="match status" value="1"/>
</dbReference>
<protein>
    <submittedName>
        <fullName evidence="3">Xanthine dehydrogenase accessory protein XdhC</fullName>
    </submittedName>
</protein>
<evidence type="ECO:0000313" key="4">
    <source>
        <dbReference type="Proteomes" id="UP001156691"/>
    </source>
</evidence>
<dbReference type="SUPFAM" id="SSF51735">
    <property type="entry name" value="NAD(P)-binding Rossmann-fold domains"/>
    <property type="match status" value="1"/>
</dbReference>
<proteinExistence type="predicted"/>
<dbReference type="Pfam" id="PF02625">
    <property type="entry name" value="XdhC_CoxI"/>
    <property type="match status" value="1"/>
</dbReference>
<dbReference type="NCBIfam" id="TIGR02964">
    <property type="entry name" value="xanthine_xdhC"/>
    <property type="match status" value="1"/>
</dbReference>
<dbReference type="InterPro" id="IPR014308">
    <property type="entry name" value="Xanthine_DH_XdhC"/>
</dbReference>
<keyword evidence="4" id="KW-1185">Reference proteome</keyword>
<reference evidence="4" key="1">
    <citation type="journal article" date="2019" name="Int. J. Syst. Evol. Microbiol.">
        <title>The Global Catalogue of Microorganisms (GCM) 10K type strain sequencing project: providing services to taxonomists for standard genome sequencing and annotation.</title>
        <authorList>
            <consortium name="The Broad Institute Genomics Platform"/>
            <consortium name="The Broad Institute Genome Sequencing Center for Infectious Disease"/>
            <person name="Wu L."/>
            <person name="Ma J."/>
        </authorList>
    </citation>
    <scope>NUCLEOTIDE SEQUENCE [LARGE SCALE GENOMIC DNA]</scope>
    <source>
        <strain evidence="4">NBRC 112416</strain>
    </source>
</reference>
<dbReference type="InterPro" id="IPR036291">
    <property type="entry name" value="NAD(P)-bd_dom_sf"/>
</dbReference>
<organism evidence="3 4">
    <name type="scientific">Devosia nitrariae</name>
    <dbReference type="NCBI Taxonomy" id="2071872"/>
    <lineage>
        <taxon>Bacteria</taxon>
        <taxon>Pseudomonadati</taxon>
        <taxon>Pseudomonadota</taxon>
        <taxon>Alphaproteobacteria</taxon>
        <taxon>Hyphomicrobiales</taxon>
        <taxon>Devosiaceae</taxon>
        <taxon>Devosia</taxon>
    </lineage>
</organism>
<feature type="domain" description="XdhC- CoxI" evidence="1">
    <location>
        <begin position="19"/>
        <end position="72"/>
    </location>
</feature>
<dbReference type="Proteomes" id="UP001156691">
    <property type="component" value="Unassembled WGS sequence"/>
</dbReference>